<dbReference type="AlphaFoldDB" id="N0DXG9"/>
<evidence type="ECO:0000259" key="4">
    <source>
        <dbReference type="Pfam" id="PF00534"/>
    </source>
</evidence>
<proteinExistence type="predicted"/>
<dbReference type="InterPro" id="IPR028098">
    <property type="entry name" value="Glyco_trans_4-like_N"/>
</dbReference>
<feature type="domain" description="Glycosyltransferase subfamily 4-like N-terminal" evidence="5">
    <location>
        <begin position="15"/>
        <end position="176"/>
    </location>
</feature>
<dbReference type="GO" id="GO:1901137">
    <property type="term" value="P:carbohydrate derivative biosynthetic process"/>
    <property type="evidence" value="ECO:0007669"/>
    <property type="project" value="UniProtKB-ARBA"/>
</dbReference>
<name>N0DXG9_9MICO</name>
<sequence>MHVVDFTTFYPPHVGGVEAYAAALHTEWLRRPGWRVTVVTSDQGGPTPEEGRTDDRLRVVTYPLWEPVSGFGSPRGPIGTLADRALVEPPDVVISHTRFYPASWLAGRFARRHGVPWVHVEHGGSAVQSSSAVVRTVASSYDRVLGVPVLRGADRVLSVSAGSADFVRRLSAVEAHVARRGMVLPPTAWSAPESPRALFVGRLVDAKGTHETVTALSGLGMPLDVVGEGPGREAMAAEAARLGIEATFHGAVPPDKVQERMRAASVLVHPSHTEGLPTVVLEAAALGMPIIASDVGGTRDIIAGTDDGWLVPSRDPAALRTALEETLADPAASARRGTRARAGVNERFSWDQVIDEITQVAGHA</sequence>
<dbReference type="CDD" id="cd03801">
    <property type="entry name" value="GT4_PimA-like"/>
    <property type="match status" value="1"/>
</dbReference>
<evidence type="ECO:0000259" key="5">
    <source>
        <dbReference type="Pfam" id="PF13579"/>
    </source>
</evidence>
<feature type="domain" description="Glycosyl transferase family 1" evidence="4">
    <location>
        <begin position="193"/>
        <end position="341"/>
    </location>
</feature>
<evidence type="ECO:0000256" key="3">
    <source>
        <dbReference type="ARBA" id="ARBA00022679"/>
    </source>
</evidence>
<dbReference type="STRING" id="1193181.BN10_1120004"/>
<keyword evidence="2" id="KW-0328">Glycosyltransferase</keyword>
<dbReference type="PANTHER" id="PTHR45947">
    <property type="entry name" value="SULFOQUINOVOSYL TRANSFERASE SQD2"/>
    <property type="match status" value="1"/>
</dbReference>
<dbReference type="EMBL" id="CAIZ01000016">
    <property type="protein sequence ID" value="CCH68678.1"/>
    <property type="molecule type" value="Genomic_DNA"/>
</dbReference>
<evidence type="ECO:0000256" key="1">
    <source>
        <dbReference type="ARBA" id="ARBA00021292"/>
    </source>
</evidence>
<dbReference type="Proteomes" id="UP000013167">
    <property type="component" value="Unassembled WGS sequence"/>
</dbReference>
<dbReference type="GO" id="GO:0016757">
    <property type="term" value="F:glycosyltransferase activity"/>
    <property type="evidence" value="ECO:0007669"/>
    <property type="project" value="UniProtKB-KW"/>
</dbReference>
<protein>
    <recommendedName>
        <fullName evidence="1">D-inositol 3-phosphate glycosyltransferase</fullName>
    </recommendedName>
</protein>
<organism evidence="6 7">
    <name type="scientific">Phycicoccus elongatus Lp2</name>
    <dbReference type="NCBI Taxonomy" id="1193181"/>
    <lineage>
        <taxon>Bacteria</taxon>
        <taxon>Bacillati</taxon>
        <taxon>Actinomycetota</taxon>
        <taxon>Actinomycetes</taxon>
        <taxon>Micrococcales</taxon>
        <taxon>Intrasporangiaceae</taxon>
        <taxon>Phycicoccus</taxon>
    </lineage>
</organism>
<dbReference type="eggNOG" id="COG0438">
    <property type="taxonomic scope" value="Bacteria"/>
</dbReference>
<keyword evidence="7" id="KW-1185">Reference proteome</keyword>
<dbReference type="Pfam" id="PF00534">
    <property type="entry name" value="Glycos_transf_1"/>
    <property type="match status" value="1"/>
</dbReference>
<comment type="caution">
    <text evidence="6">The sequence shown here is derived from an EMBL/GenBank/DDBJ whole genome shotgun (WGS) entry which is preliminary data.</text>
</comment>
<dbReference type="Gene3D" id="3.40.50.2000">
    <property type="entry name" value="Glycogen Phosphorylase B"/>
    <property type="match status" value="2"/>
</dbReference>
<dbReference type="InterPro" id="IPR050194">
    <property type="entry name" value="Glycosyltransferase_grp1"/>
</dbReference>
<evidence type="ECO:0000313" key="7">
    <source>
        <dbReference type="Proteomes" id="UP000013167"/>
    </source>
</evidence>
<dbReference type="InterPro" id="IPR001296">
    <property type="entry name" value="Glyco_trans_1"/>
</dbReference>
<accession>N0DXG9</accession>
<dbReference type="SUPFAM" id="SSF53756">
    <property type="entry name" value="UDP-Glycosyltransferase/glycogen phosphorylase"/>
    <property type="match status" value="1"/>
</dbReference>
<dbReference type="OrthoDB" id="9806653at2"/>
<dbReference type="HOGENOM" id="CLU_009583_2_2_11"/>
<keyword evidence="3" id="KW-0808">Transferase</keyword>
<evidence type="ECO:0000256" key="2">
    <source>
        <dbReference type="ARBA" id="ARBA00022676"/>
    </source>
</evidence>
<gene>
    <name evidence="6" type="ORF">BN10_1120004</name>
</gene>
<dbReference type="PANTHER" id="PTHR45947:SF3">
    <property type="entry name" value="SULFOQUINOVOSYL TRANSFERASE SQD2"/>
    <property type="match status" value="1"/>
</dbReference>
<dbReference type="Pfam" id="PF13579">
    <property type="entry name" value="Glyco_trans_4_4"/>
    <property type="match status" value="1"/>
</dbReference>
<evidence type="ECO:0000313" key="6">
    <source>
        <dbReference type="EMBL" id="CCH68678.1"/>
    </source>
</evidence>
<dbReference type="RefSeq" id="WP_010851577.1">
    <property type="nucleotide sequence ID" value="NZ_HF570956.1"/>
</dbReference>
<reference evidence="6 7" key="1">
    <citation type="journal article" date="2013" name="ISME J.">
        <title>A metabolic model for members of the genus Tetrasphaera involved in enhanced biological phosphorus removal.</title>
        <authorList>
            <person name="Kristiansen R."/>
            <person name="Nguyen H.T.T."/>
            <person name="Saunders A.M."/>
            <person name="Nielsen J.L."/>
            <person name="Wimmer R."/>
            <person name="Le V.Q."/>
            <person name="McIlroy S.J."/>
            <person name="Petrovski S."/>
            <person name="Seviour R.J."/>
            <person name="Calteau A."/>
            <person name="Nielsen K.L."/>
            <person name="Nielsen P.H."/>
        </authorList>
    </citation>
    <scope>NUCLEOTIDE SEQUENCE [LARGE SCALE GENOMIC DNA]</scope>
    <source>
        <strain evidence="6 7">Lp2</strain>
    </source>
</reference>